<dbReference type="Proteomes" id="UP000182034">
    <property type="component" value="Unassembled WGS sequence"/>
</dbReference>
<organism evidence="1 2">
    <name type="scientific">Chryseobacterium limigenitum</name>
    <dbReference type="NCBI Taxonomy" id="1612149"/>
    <lineage>
        <taxon>Bacteria</taxon>
        <taxon>Pseudomonadati</taxon>
        <taxon>Bacteroidota</taxon>
        <taxon>Flavobacteriia</taxon>
        <taxon>Flavobacteriales</taxon>
        <taxon>Weeksellaceae</taxon>
        <taxon>Chryseobacterium group</taxon>
        <taxon>Chryseobacterium</taxon>
    </lineage>
</organism>
<evidence type="ECO:0000313" key="1">
    <source>
        <dbReference type="EMBL" id="SFZ91643.1"/>
    </source>
</evidence>
<protein>
    <submittedName>
        <fullName evidence="1">Uncharacterized protein</fullName>
    </submittedName>
</protein>
<dbReference type="STRING" id="1612149.SAMN05216324_102448"/>
<dbReference type="RefSeq" id="WP_185116582.1">
    <property type="nucleotide sequence ID" value="NZ_FPKW01000002.1"/>
</dbReference>
<dbReference type="EMBL" id="FPKW01000002">
    <property type="protein sequence ID" value="SFZ91643.1"/>
    <property type="molecule type" value="Genomic_DNA"/>
</dbReference>
<feature type="non-terminal residue" evidence="1">
    <location>
        <position position="141"/>
    </location>
</feature>
<keyword evidence="2" id="KW-1185">Reference proteome</keyword>
<accession>A0A1K2IIZ9</accession>
<reference evidence="2" key="1">
    <citation type="submission" date="2016-10" db="EMBL/GenBank/DDBJ databases">
        <authorList>
            <person name="Varghese N."/>
            <person name="Submissions S."/>
        </authorList>
    </citation>
    <scope>NUCLEOTIDE SEQUENCE [LARGE SCALE GENOMIC DNA]</scope>
    <source>
        <strain evidence="2">SUR2</strain>
    </source>
</reference>
<sequence>MTKIYFVFIALSCIFFNDVKANSFYHTGDSLQINKNSLNYKSVGKNVSVFPLDNFSSFINNDPETDKEIGKAIGAFGELEKSGNFTNTINPNELTEFPIGLKENVSNVEYGIVVTKATFTPEYALINVYARVVTPQAGAEG</sequence>
<evidence type="ECO:0000313" key="2">
    <source>
        <dbReference type="Proteomes" id="UP000182034"/>
    </source>
</evidence>
<gene>
    <name evidence="1" type="ORF">SAMN05216324_102448</name>
</gene>
<name>A0A1K2IIZ9_9FLAO</name>
<proteinExistence type="predicted"/>
<dbReference type="AlphaFoldDB" id="A0A1K2IIZ9"/>